<evidence type="ECO:0000313" key="1">
    <source>
        <dbReference type="EMBL" id="KAI3738076.1"/>
    </source>
</evidence>
<comment type="caution">
    <text evidence="1">The sequence shown here is derived from an EMBL/GenBank/DDBJ whole genome shotgun (WGS) entry which is preliminary data.</text>
</comment>
<accession>A0ACB9CV06</accession>
<protein>
    <submittedName>
        <fullName evidence="1">Uncharacterized protein</fullName>
    </submittedName>
</protein>
<reference evidence="1 2" key="2">
    <citation type="journal article" date="2022" name="Mol. Ecol. Resour.">
        <title>The genomes of chicory, endive, great burdock and yacon provide insights into Asteraceae paleo-polyploidization history and plant inulin production.</title>
        <authorList>
            <person name="Fan W."/>
            <person name="Wang S."/>
            <person name="Wang H."/>
            <person name="Wang A."/>
            <person name="Jiang F."/>
            <person name="Liu H."/>
            <person name="Zhao H."/>
            <person name="Xu D."/>
            <person name="Zhang Y."/>
        </authorList>
    </citation>
    <scope>NUCLEOTIDE SEQUENCE [LARGE SCALE GENOMIC DNA]</scope>
    <source>
        <strain evidence="2">cv. Punajuju</strain>
        <tissue evidence="1">Leaves</tissue>
    </source>
</reference>
<reference evidence="2" key="1">
    <citation type="journal article" date="2022" name="Mol. Ecol. Resour.">
        <title>The genomes of chicory, endive, great burdock and yacon provide insights into Asteraceae palaeo-polyploidization history and plant inulin production.</title>
        <authorList>
            <person name="Fan W."/>
            <person name="Wang S."/>
            <person name="Wang H."/>
            <person name="Wang A."/>
            <person name="Jiang F."/>
            <person name="Liu H."/>
            <person name="Zhao H."/>
            <person name="Xu D."/>
            <person name="Zhang Y."/>
        </authorList>
    </citation>
    <scope>NUCLEOTIDE SEQUENCE [LARGE SCALE GENOMIC DNA]</scope>
    <source>
        <strain evidence="2">cv. Punajuju</strain>
    </source>
</reference>
<dbReference type="Proteomes" id="UP001055811">
    <property type="component" value="Linkage Group LG05"/>
</dbReference>
<name>A0ACB9CV06_CICIN</name>
<organism evidence="1 2">
    <name type="scientific">Cichorium intybus</name>
    <name type="common">Chicory</name>
    <dbReference type="NCBI Taxonomy" id="13427"/>
    <lineage>
        <taxon>Eukaryota</taxon>
        <taxon>Viridiplantae</taxon>
        <taxon>Streptophyta</taxon>
        <taxon>Embryophyta</taxon>
        <taxon>Tracheophyta</taxon>
        <taxon>Spermatophyta</taxon>
        <taxon>Magnoliopsida</taxon>
        <taxon>eudicotyledons</taxon>
        <taxon>Gunneridae</taxon>
        <taxon>Pentapetalae</taxon>
        <taxon>asterids</taxon>
        <taxon>campanulids</taxon>
        <taxon>Asterales</taxon>
        <taxon>Asteraceae</taxon>
        <taxon>Cichorioideae</taxon>
        <taxon>Cichorieae</taxon>
        <taxon>Cichoriinae</taxon>
        <taxon>Cichorium</taxon>
    </lineage>
</organism>
<sequence>MYLSPNSTQYLNITNTFLNRSRSIWGNRRSSMEGISDQEKSIVDTELQTKLLLDSDHDRKGGLRTMPFIIVNEAFERVASYGLMPNMIFYLMEVYHMEAVTGTSILSVWSALSNGLSIFGALMADSYLGRFRVIALGSLSTLLGMIFLWLTSMFPQLTPSTCTELATNCSPATPTQLALLFTSFGLLSIGCGCIRPCSMAFGADQLNNHDRNHNNQRLLDSYFNWYYASAAFSTVIAFTVVVYIQDQYGWRVGFAIPVLFMVCSAFMFLLGSPLYVKVKVGESPVLGFVQVLVVAFKKRKVSVGRDNCYNHSEGMDQVELTDNLRFLNKACVLSDSIMDSSVTDPWSVSTVEKVESLKSLIRIAPIWSTGIMLFTTSSQSYPTLQAKTMNRHITQSFEIPPASFVLFMVVTLAIWIAFYDRILVPILAKHTHQPRGLHPKTRMGIGLLISVMAMIVSAIVETVRRHVARSGHDMSALWLVPQYALLGLAEAFNAVGQMEFYYSELPKSMSSIAMAVFMVSNGFSGLFGSFLVNVVDSVSSEGGDVSWLASDINEGHVDYYYWLLGFLNLINFFYFLICCRLHRSISSSP</sequence>
<keyword evidence="2" id="KW-1185">Reference proteome</keyword>
<gene>
    <name evidence="1" type="ORF">L2E82_28094</name>
</gene>
<evidence type="ECO:0000313" key="2">
    <source>
        <dbReference type="Proteomes" id="UP001055811"/>
    </source>
</evidence>
<proteinExistence type="predicted"/>
<dbReference type="EMBL" id="CM042013">
    <property type="protein sequence ID" value="KAI3738076.1"/>
    <property type="molecule type" value="Genomic_DNA"/>
</dbReference>